<evidence type="ECO:0000313" key="2">
    <source>
        <dbReference type="EMBL" id="KAJ7041389.1"/>
    </source>
</evidence>
<dbReference type="EMBL" id="JARJCM010000017">
    <property type="protein sequence ID" value="KAJ7041389.1"/>
    <property type="molecule type" value="Genomic_DNA"/>
</dbReference>
<dbReference type="AlphaFoldDB" id="A0AAD6T7S2"/>
<accession>A0AAD6T7S2</accession>
<sequence length="212" mass="22629">MASKPPSTDDKPEYCVSTELMRHQQAIKLVRQLNQRDPRQRDGAHPTRTRGQHLTFVRLNHWLPIRFGQAAGAGADSRGNEPAPDGGREPRRRASGGSRGRSPVTSGREEPGSGCGEADRGGKSQRTAINTDATQVTTSIHHPLPAHPIPACISDGNEVSEEGVQTVIHIPRPIMGCRARAEQQNFGGAEVGGQHCHAPDGAVINAPNDAAT</sequence>
<protein>
    <submittedName>
        <fullName evidence="2">Uncharacterized protein</fullName>
    </submittedName>
</protein>
<feature type="region of interest" description="Disordered" evidence="1">
    <location>
        <begin position="70"/>
        <end position="125"/>
    </location>
</feature>
<comment type="caution">
    <text evidence="2">The sequence shown here is derived from an EMBL/GenBank/DDBJ whole genome shotgun (WGS) entry which is preliminary data.</text>
</comment>
<reference evidence="2" key="1">
    <citation type="submission" date="2023-03" db="EMBL/GenBank/DDBJ databases">
        <title>Massive genome expansion in bonnet fungi (Mycena s.s.) driven by repeated elements and novel gene families across ecological guilds.</title>
        <authorList>
            <consortium name="Lawrence Berkeley National Laboratory"/>
            <person name="Harder C.B."/>
            <person name="Miyauchi S."/>
            <person name="Viragh M."/>
            <person name="Kuo A."/>
            <person name="Thoen E."/>
            <person name="Andreopoulos B."/>
            <person name="Lu D."/>
            <person name="Skrede I."/>
            <person name="Drula E."/>
            <person name="Henrissat B."/>
            <person name="Morin E."/>
            <person name="Kohler A."/>
            <person name="Barry K."/>
            <person name="LaButti K."/>
            <person name="Morin E."/>
            <person name="Salamov A."/>
            <person name="Lipzen A."/>
            <person name="Mereny Z."/>
            <person name="Hegedus B."/>
            <person name="Baldrian P."/>
            <person name="Stursova M."/>
            <person name="Weitz H."/>
            <person name="Taylor A."/>
            <person name="Grigoriev I.V."/>
            <person name="Nagy L.G."/>
            <person name="Martin F."/>
            <person name="Kauserud H."/>
        </authorList>
    </citation>
    <scope>NUCLEOTIDE SEQUENCE</scope>
    <source>
        <strain evidence="2">CBHHK200</strain>
    </source>
</reference>
<feature type="compositionally biased region" description="Basic and acidic residues" evidence="1">
    <location>
        <begin position="107"/>
        <end position="122"/>
    </location>
</feature>
<dbReference type="Proteomes" id="UP001218188">
    <property type="component" value="Unassembled WGS sequence"/>
</dbReference>
<proteinExistence type="predicted"/>
<keyword evidence="3" id="KW-1185">Reference proteome</keyword>
<feature type="compositionally biased region" description="Basic and acidic residues" evidence="1">
    <location>
        <begin position="34"/>
        <end position="45"/>
    </location>
</feature>
<gene>
    <name evidence="2" type="ORF">C8F04DRAFT_1177225</name>
</gene>
<name>A0AAD6T7S2_9AGAR</name>
<evidence type="ECO:0000256" key="1">
    <source>
        <dbReference type="SAM" id="MobiDB-lite"/>
    </source>
</evidence>
<evidence type="ECO:0000313" key="3">
    <source>
        <dbReference type="Proteomes" id="UP001218188"/>
    </source>
</evidence>
<feature type="region of interest" description="Disordered" evidence="1">
    <location>
        <begin position="32"/>
        <end position="53"/>
    </location>
</feature>
<organism evidence="2 3">
    <name type="scientific">Mycena alexandri</name>
    <dbReference type="NCBI Taxonomy" id="1745969"/>
    <lineage>
        <taxon>Eukaryota</taxon>
        <taxon>Fungi</taxon>
        <taxon>Dikarya</taxon>
        <taxon>Basidiomycota</taxon>
        <taxon>Agaricomycotina</taxon>
        <taxon>Agaricomycetes</taxon>
        <taxon>Agaricomycetidae</taxon>
        <taxon>Agaricales</taxon>
        <taxon>Marasmiineae</taxon>
        <taxon>Mycenaceae</taxon>
        <taxon>Mycena</taxon>
    </lineage>
</organism>